<reference evidence="3 4" key="1">
    <citation type="journal article" date="2018" name="Sci. Rep.">
        <title>Comparative analysis of the Pocillopora damicornis genome highlights role of immune system in coral evolution.</title>
        <authorList>
            <person name="Cunning R."/>
            <person name="Bay R.A."/>
            <person name="Gillette P."/>
            <person name="Baker A.C."/>
            <person name="Traylor-Knowles N."/>
        </authorList>
    </citation>
    <scope>NUCLEOTIDE SEQUENCE [LARGE SCALE GENOMIC DNA]</scope>
    <source>
        <strain evidence="3">RSMAS</strain>
        <tissue evidence="3">Whole animal</tissue>
    </source>
</reference>
<dbReference type="EMBL" id="RCHS01000626">
    <property type="protein sequence ID" value="RMX57644.1"/>
    <property type="molecule type" value="Genomic_DNA"/>
</dbReference>
<feature type="transmembrane region" description="Helical" evidence="1">
    <location>
        <begin position="364"/>
        <end position="386"/>
    </location>
</feature>
<feature type="transmembrane region" description="Helical" evidence="1">
    <location>
        <begin position="237"/>
        <end position="259"/>
    </location>
</feature>
<protein>
    <submittedName>
        <fullName evidence="3">Uncharacterized protein</fullName>
    </submittedName>
</protein>
<organism evidence="3 4">
    <name type="scientific">Pocillopora damicornis</name>
    <name type="common">Cauliflower coral</name>
    <name type="synonym">Millepora damicornis</name>
    <dbReference type="NCBI Taxonomy" id="46731"/>
    <lineage>
        <taxon>Eukaryota</taxon>
        <taxon>Metazoa</taxon>
        <taxon>Cnidaria</taxon>
        <taxon>Anthozoa</taxon>
        <taxon>Hexacorallia</taxon>
        <taxon>Scleractinia</taxon>
        <taxon>Astrocoeniina</taxon>
        <taxon>Pocilloporidae</taxon>
        <taxon>Pocillopora</taxon>
    </lineage>
</organism>
<feature type="transmembrane region" description="Helical" evidence="1">
    <location>
        <begin position="304"/>
        <end position="323"/>
    </location>
</feature>
<keyword evidence="2" id="KW-0732">Signal</keyword>
<name>A0A3M6UVS8_POCDA</name>
<keyword evidence="1" id="KW-0812">Transmembrane</keyword>
<feature type="transmembrane region" description="Helical" evidence="1">
    <location>
        <begin position="204"/>
        <end position="225"/>
    </location>
</feature>
<keyword evidence="1" id="KW-0472">Membrane</keyword>
<feature type="chain" id="PRO_5018279853" evidence="2">
    <location>
        <begin position="22"/>
        <end position="424"/>
    </location>
</feature>
<evidence type="ECO:0000313" key="4">
    <source>
        <dbReference type="Proteomes" id="UP000275408"/>
    </source>
</evidence>
<accession>A0A3M6UVS8</accession>
<feature type="transmembrane region" description="Helical" evidence="1">
    <location>
        <begin position="329"/>
        <end position="352"/>
    </location>
</feature>
<proteinExistence type="predicted"/>
<feature type="transmembrane region" description="Helical" evidence="1">
    <location>
        <begin position="392"/>
        <end position="410"/>
    </location>
</feature>
<gene>
    <name evidence="3" type="ORF">pdam_00015912</name>
</gene>
<evidence type="ECO:0000256" key="1">
    <source>
        <dbReference type="SAM" id="Phobius"/>
    </source>
</evidence>
<dbReference type="Proteomes" id="UP000275408">
    <property type="component" value="Unassembled WGS sequence"/>
</dbReference>
<keyword evidence="1" id="KW-1133">Transmembrane helix</keyword>
<comment type="caution">
    <text evidence="3">The sequence shown here is derived from an EMBL/GenBank/DDBJ whole genome shotgun (WGS) entry which is preliminary data.</text>
</comment>
<dbReference type="OrthoDB" id="5978401at2759"/>
<keyword evidence="4" id="KW-1185">Reference proteome</keyword>
<feature type="transmembrane region" description="Helical" evidence="1">
    <location>
        <begin position="271"/>
        <end position="292"/>
    </location>
</feature>
<evidence type="ECO:0000256" key="2">
    <source>
        <dbReference type="SAM" id="SignalP"/>
    </source>
</evidence>
<feature type="signal peptide" evidence="2">
    <location>
        <begin position="1"/>
        <end position="21"/>
    </location>
</feature>
<sequence length="424" mass="48802">MAIFLIGLILLVQSDTNFASASRQTNFSSSGLQNQLERNKHCLKYDYEIQDTLTSTKPPFDNYFNISRAVYPSEELSSKLINIWVHFTNSSTNLTQVSLRKFIWSRSCLYVSDRYLSLLAISLYSLGSIWPDRRQEILHITIPTFCNSEASEQKLVQFLSTLEDIAVIPAQLNPALNHVECVMEEKPPGFELQRAKKIFPHVCWAFWFFSIIAGYFATVLFIQLFQEKKKDVAVSSTLTFSVTLFYVGLLFGIIAIVYSTRKGGYKMVYPFIYLSSMGLTYILGYVYCCVSLEEKKKRWKLAHVYPSSFVMIHSILWMMVGMITEPYWAIPVVTLHAAAVFLFYLLLGFYYSDRDWDIRDKINLTLLFILLMSIISVQVLFFLVVSHFFREGLIFSAIPSVLIIILGFWCKNFTHSSQEPASSL</sequence>
<dbReference type="AlphaFoldDB" id="A0A3M6UVS8"/>
<evidence type="ECO:0000313" key="3">
    <source>
        <dbReference type="EMBL" id="RMX57644.1"/>
    </source>
</evidence>